<sequence>MIALSATDDSVSGNKSHSAVFPAIDFGILRKMHLPPGILLYNVQLIQFLGRFRRHLLQKVQ</sequence>
<dbReference type="AlphaFoldDB" id="A0A1G9W3Z0"/>
<reference evidence="1 3" key="1">
    <citation type="submission" date="2015-08" db="EMBL/GenBank/DDBJ databases">
        <title>Genome of Paenibacillus jilunlii.</title>
        <authorList>
            <person name="Sant'Anna F.H."/>
            <person name="Ambrosini A."/>
            <person name="Souza R."/>
            <person name="Bach E."/>
            <person name="Fernandes G."/>
            <person name="Balsanelli E."/>
            <person name="Baura V.A."/>
            <person name="Pedrosa F.O."/>
            <person name="Souza E.M."/>
            <person name="Passaglia L."/>
        </authorList>
    </citation>
    <scope>NUCLEOTIDE SEQUENCE [LARGE SCALE GENOMIC DNA]</scope>
    <source>
        <strain evidence="1 3">DSM 23019</strain>
    </source>
</reference>
<name>A0A1G9W3Z0_9BACL</name>
<evidence type="ECO:0000313" key="3">
    <source>
        <dbReference type="Proteomes" id="UP000070252"/>
    </source>
</evidence>
<evidence type="ECO:0000313" key="4">
    <source>
        <dbReference type="Proteomes" id="UP000182783"/>
    </source>
</evidence>
<accession>A0A1G9W3Z0</accession>
<keyword evidence="3" id="KW-1185">Reference proteome</keyword>
<organism evidence="2 4">
    <name type="scientific">Paenibacillus jilunlii</name>
    <dbReference type="NCBI Taxonomy" id="682956"/>
    <lineage>
        <taxon>Bacteria</taxon>
        <taxon>Bacillati</taxon>
        <taxon>Bacillota</taxon>
        <taxon>Bacilli</taxon>
        <taxon>Bacillales</taxon>
        <taxon>Paenibacillaceae</taxon>
        <taxon>Paenibacillus</taxon>
    </lineage>
</organism>
<evidence type="ECO:0000313" key="1">
    <source>
        <dbReference type="EMBL" id="KWX76041.1"/>
    </source>
</evidence>
<reference evidence="2 4" key="2">
    <citation type="submission" date="2016-10" db="EMBL/GenBank/DDBJ databases">
        <authorList>
            <person name="de Groot N.N."/>
        </authorList>
    </citation>
    <scope>NUCLEOTIDE SEQUENCE [LARGE SCALE GENOMIC DNA]</scope>
    <source>
        <strain evidence="2 4">CGMCC 1.10239</strain>
    </source>
</reference>
<dbReference type="EMBL" id="FNGM01000018">
    <property type="protein sequence ID" value="SDM79013.1"/>
    <property type="molecule type" value="Genomic_DNA"/>
</dbReference>
<protein>
    <submittedName>
        <fullName evidence="2">Uncharacterized protein</fullName>
    </submittedName>
</protein>
<proteinExistence type="predicted"/>
<evidence type="ECO:0000313" key="2">
    <source>
        <dbReference type="EMBL" id="SDM79013.1"/>
    </source>
</evidence>
<gene>
    <name evidence="1" type="ORF">AML91_10950</name>
    <name evidence="2" type="ORF">SAMN05216191_11890</name>
</gene>
<dbReference type="Proteomes" id="UP000070252">
    <property type="component" value="Unassembled WGS sequence"/>
</dbReference>
<dbReference type="EMBL" id="LIPY01000108">
    <property type="protein sequence ID" value="KWX76041.1"/>
    <property type="molecule type" value="Genomic_DNA"/>
</dbReference>
<dbReference type="Proteomes" id="UP000182783">
    <property type="component" value="Unassembled WGS sequence"/>
</dbReference>